<evidence type="ECO:0000256" key="5">
    <source>
        <dbReference type="RuleBase" id="RU003682"/>
    </source>
</evidence>
<reference evidence="7" key="1">
    <citation type="journal article" date="2018" name="DNA Res.">
        <title>Multiple hybrid de novo genome assembly of finger millet, an orphan allotetraploid crop.</title>
        <authorList>
            <person name="Hatakeyama M."/>
            <person name="Aluri S."/>
            <person name="Balachadran M.T."/>
            <person name="Sivarajan S.R."/>
            <person name="Patrignani A."/>
            <person name="Gruter S."/>
            <person name="Poveda L."/>
            <person name="Shimizu-Inatsugi R."/>
            <person name="Baeten J."/>
            <person name="Francoijs K.J."/>
            <person name="Nataraja K.N."/>
            <person name="Reddy Y.A.N."/>
            <person name="Phadnis S."/>
            <person name="Ravikumar R.L."/>
            <person name="Schlapbach R."/>
            <person name="Sreeman S.M."/>
            <person name="Shimizu K.K."/>
        </authorList>
    </citation>
    <scope>NUCLEOTIDE SEQUENCE</scope>
</reference>
<sequence length="234" mass="24635">MLEYGDAVRKLSLWLLELRSESLGLRSDHLKEMDCAESLSVVSHYYPPCPEPHLTLGTSRHTDPAFLTVLLQDAMGGLQVLLDRGSGGGRGSGWVDVPPLPGALIVNIGDLLQAIRAETRAKKNRAAMDALFEQLCALADMEALDGRGFDPARLDGVMALFEGEARASWDAAEAVARATEQAAEGHLGAVVDAAVGRYRGSSGDADADALAAATAAMEMAFSATSERNPASVGL</sequence>
<keyword evidence="9" id="KW-1185">Reference proteome</keyword>
<evidence type="ECO:0000256" key="3">
    <source>
        <dbReference type="ARBA" id="ARBA00023002"/>
    </source>
</evidence>
<dbReference type="PANTHER" id="PTHR10209:SF749">
    <property type="entry name" value="FE2OG DIOXYGENASE DOMAIN-CONTAINING PROTEIN"/>
    <property type="match status" value="1"/>
</dbReference>
<reference evidence="7" key="2">
    <citation type="submission" date="2021-12" db="EMBL/GenBank/DDBJ databases">
        <title>Resequencing data analysis of finger millet.</title>
        <authorList>
            <person name="Hatakeyama M."/>
            <person name="Aluri S."/>
            <person name="Balachadran M.T."/>
            <person name="Sivarajan S.R."/>
            <person name="Poveda L."/>
            <person name="Shimizu-Inatsugi R."/>
            <person name="Schlapbach R."/>
            <person name="Sreeman S.M."/>
            <person name="Shimizu K.K."/>
        </authorList>
    </citation>
    <scope>NUCLEOTIDE SEQUENCE</scope>
</reference>
<dbReference type="PANTHER" id="PTHR10209">
    <property type="entry name" value="OXIDOREDUCTASE, 2OG-FE II OXYGENASE FAMILY PROTEIN"/>
    <property type="match status" value="1"/>
</dbReference>
<dbReference type="Pfam" id="PF03171">
    <property type="entry name" value="2OG-FeII_Oxy"/>
    <property type="match status" value="1"/>
</dbReference>
<evidence type="ECO:0000313" key="9">
    <source>
        <dbReference type="Proteomes" id="UP001054889"/>
    </source>
</evidence>
<name>A0AAV5CP81_ELECO</name>
<evidence type="ECO:0000313" key="8">
    <source>
        <dbReference type="EMBL" id="GJN00607.1"/>
    </source>
</evidence>
<keyword evidence="2 5" id="KW-0479">Metal-binding</keyword>
<dbReference type="PROSITE" id="PS51471">
    <property type="entry name" value="FE2OG_OXY"/>
    <property type="match status" value="1"/>
</dbReference>
<dbReference type="AlphaFoldDB" id="A0AAV5CP81"/>
<dbReference type="Gene3D" id="2.60.120.330">
    <property type="entry name" value="B-lactam Antibiotic, Isopenicillin N Synthase, Chain"/>
    <property type="match status" value="1"/>
</dbReference>
<dbReference type="EMBL" id="BQKI01000008">
    <property type="protein sequence ID" value="GJN00374.1"/>
    <property type="molecule type" value="Genomic_DNA"/>
</dbReference>
<dbReference type="EMBL" id="BQKI01000008">
    <property type="protein sequence ID" value="GJN00607.1"/>
    <property type="molecule type" value="Genomic_DNA"/>
</dbReference>
<evidence type="ECO:0000256" key="1">
    <source>
        <dbReference type="ARBA" id="ARBA00008056"/>
    </source>
</evidence>
<dbReference type="Proteomes" id="UP001054889">
    <property type="component" value="Unassembled WGS sequence"/>
</dbReference>
<protein>
    <recommendedName>
        <fullName evidence="6">Fe2OG dioxygenase domain-containing protein</fullName>
    </recommendedName>
</protein>
<dbReference type="GO" id="GO:0046872">
    <property type="term" value="F:metal ion binding"/>
    <property type="evidence" value="ECO:0007669"/>
    <property type="project" value="UniProtKB-KW"/>
</dbReference>
<dbReference type="InterPro" id="IPR044861">
    <property type="entry name" value="IPNS-like_FE2OG_OXY"/>
</dbReference>
<comment type="similarity">
    <text evidence="1 5">Belongs to the iron/ascorbate-dependent oxidoreductase family.</text>
</comment>
<gene>
    <name evidence="7" type="primary">ga17552</name>
    <name evidence="8" type="synonym">ga17799</name>
    <name evidence="7" type="ORF">PR202_ga17552</name>
    <name evidence="8" type="ORF">PR202_ga17799</name>
</gene>
<dbReference type="InterPro" id="IPR005123">
    <property type="entry name" value="Oxoglu/Fe-dep_dioxygenase_dom"/>
</dbReference>
<proteinExistence type="inferred from homology"/>
<accession>A0AAV5CP81</accession>
<dbReference type="GO" id="GO:0051213">
    <property type="term" value="F:dioxygenase activity"/>
    <property type="evidence" value="ECO:0007669"/>
    <property type="project" value="UniProtKB-ARBA"/>
</dbReference>
<feature type="domain" description="Fe2OG dioxygenase" evidence="6">
    <location>
        <begin position="35"/>
        <end position="135"/>
    </location>
</feature>
<comment type="caution">
    <text evidence="7">The sequence shown here is derived from an EMBL/GenBank/DDBJ whole genome shotgun (WGS) entry which is preliminary data.</text>
</comment>
<evidence type="ECO:0000256" key="2">
    <source>
        <dbReference type="ARBA" id="ARBA00022723"/>
    </source>
</evidence>
<evidence type="ECO:0000313" key="7">
    <source>
        <dbReference type="EMBL" id="GJN00374.1"/>
    </source>
</evidence>
<keyword evidence="3 5" id="KW-0560">Oxidoreductase</keyword>
<keyword evidence="4 5" id="KW-0408">Iron</keyword>
<evidence type="ECO:0000256" key="4">
    <source>
        <dbReference type="ARBA" id="ARBA00023004"/>
    </source>
</evidence>
<dbReference type="SUPFAM" id="SSF51197">
    <property type="entry name" value="Clavaminate synthase-like"/>
    <property type="match status" value="1"/>
</dbReference>
<organism evidence="7 9">
    <name type="scientific">Eleusine coracana subsp. coracana</name>
    <dbReference type="NCBI Taxonomy" id="191504"/>
    <lineage>
        <taxon>Eukaryota</taxon>
        <taxon>Viridiplantae</taxon>
        <taxon>Streptophyta</taxon>
        <taxon>Embryophyta</taxon>
        <taxon>Tracheophyta</taxon>
        <taxon>Spermatophyta</taxon>
        <taxon>Magnoliopsida</taxon>
        <taxon>Liliopsida</taxon>
        <taxon>Poales</taxon>
        <taxon>Poaceae</taxon>
        <taxon>PACMAD clade</taxon>
        <taxon>Chloridoideae</taxon>
        <taxon>Cynodonteae</taxon>
        <taxon>Eleusininae</taxon>
        <taxon>Eleusine</taxon>
    </lineage>
</organism>
<dbReference type="InterPro" id="IPR027443">
    <property type="entry name" value="IPNS-like_sf"/>
</dbReference>
<evidence type="ECO:0000259" key="6">
    <source>
        <dbReference type="PROSITE" id="PS51471"/>
    </source>
</evidence>